<organism evidence="9 10">
    <name type="scientific">Gekko japonicus</name>
    <name type="common">Schlegel's Japanese gecko</name>
    <dbReference type="NCBI Taxonomy" id="146911"/>
    <lineage>
        <taxon>Eukaryota</taxon>
        <taxon>Metazoa</taxon>
        <taxon>Chordata</taxon>
        <taxon>Craniata</taxon>
        <taxon>Vertebrata</taxon>
        <taxon>Euteleostomi</taxon>
        <taxon>Lepidosauria</taxon>
        <taxon>Squamata</taxon>
        <taxon>Bifurcata</taxon>
        <taxon>Gekkota</taxon>
        <taxon>Gekkonidae</taxon>
        <taxon>Gekkoninae</taxon>
        <taxon>Gekko</taxon>
    </lineage>
</organism>
<feature type="compositionally biased region" description="Basic residues" evidence="7">
    <location>
        <begin position="58"/>
        <end position="69"/>
    </location>
</feature>
<evidence type="ECO:0000259" key="8">
    <source>
        <dbReference type="PROSITE" id="PS50014"/>
    </source>
</evidence>
<feature type="region of interest" description="Disordered" evidence="7">
    <location>
        <begin position="35"/>
        <end position="133"/>
    </location>
</feature>
<keyword evidence="2" id="KW-0805">Transcription regulation</keyword>
<feature type="region of interest" description="Disordered" evidence="7">
    <location>
        <begin position="251"/>
        <end position="299"/>
    </location>
</feature>
<sequence>MGKKHKKHKSEKYPYEDYVEKPLKLVLKVGGNEVAELSTQSSVPDPVLYDDKNEHEKHKDKKRKKRKKAEKQVPGEEKEKRKRKVKEDKKKRDKDRGESEGERDLKGQNTIRLELPPDKPLASSLAKQEEVEQTPLQEALNQLVRQLQRKDPNAFFSFPVTDFIAPGYSMIIKRPMDFSTMKEKIKNNGYQSIEELKDNFKLMCTNAMVYNKPETIYYKAAKKLLHSGMKILSQERIQSLKQSIDFMADLQKSRKQKDKTDPESVGEEDGLEKDPSSMETDVRDCKTPSKEHKKKDKELLEEKIRNSNLEREQELIERIIRESGGKLTKRSANAQCEFERRKPDGTTTLGLLNPAENNAGELGHNSAKLGVTAGKLQSGVNTLQGFKEDKRNKVTPVMYLNYGPFSSYAPAYDSTFANISKDDSDLIYSTYGEDSNPGGFNISEFLAKSQDHPYVMADSLLDVLTQGGHSRSLRELETPANETDGRSGRADVIKDTEIIEMEPTSRLDSSLSKERLTALRAVTNFGLHMEEFESEEAEVFQRKLDETTKLLRELQDAQNERLSTKPPPNMICLLGPSYKEMHLAERVTNNLKDLAQQVAPGDIVSTYGIRKAMGISIPLRDTGDNSVDLTDDVPEPSKTPIPIDCEALAT</sequence>
<dbReference type="Pfam" id="PF00439">
    <property type="entry name" value="Bromodomain"/>
    <property type="match status" value="1"/>
</dbReference>
<reference evidence="10" key="1">
    <citation type="submission" date="2025-08" db="UniProtKB">
        <authorList>
            <consortium name="RefSeq"/>
        </authorList>
    </citation>
    <scope>IDENTIFICATION</scope>
</reference>
<dbReference type="SMART" id="SM00297">
    <property type="entry name" value="BROMO"/>
    <property type="match status" value="1"/>
</dbReference>
<dbReference type="Pfam" id="PF12024">
    <property type="entry name" value="DUF3512"/>
    <property type="match status" value="1"/>
</dbReference>
<gene>
    <name evidence="10" type="primary">BRD7</name>
</gene>
<keyword evidence="3 6" id="KW-0103">Bromodomain</keyword>
<dbReference type="CDD" id="cd05513">
    <property type="entry name" value="Bromo_brd7_like"/>
    <property type="match status" value="1"/>
</dbReference>
<evidence type="ECO:0000256" key="3">
    <source>
        <dbReference type="ARBA" id="ARBA00023117"/>
    </source>
</evidence>
<evidence type="ECO:0000256" key="2">
    <source>
        <dbReference type="ARBA" id="ARBA00023015"/>
    </source>
</evidence>
<keyword evidence="4" id="KW-0804">Transcription</keyword>
<dbReference type="PANTHER" id="PTHR22881:SF12">
    <property type="entry name" value="BROMODOMAIN-CONTAINING PROTEIN 7"/>
    <property type="match status" value="1"/>
</dbReference>
<evidence type="ECO:0000313" key="10">
    <source>
        <dbReference type="RefSeq" id="XP_015274734.1"/>
    </source>
</evidence>
<feature type="compositionally biased region" description="Basic and acidic residues" evidence="7">
    <location>
        <begin position="272"/>
        <end position="299"/>
    </location>
</feature>
<feature type="domain" description="Bromo" evidence="8">
    <location>
        <begin position="148"/>
        <end position="218"/>
    </location>
</feature>
<feature type="compositionally biased region" description="Basic residues" evidence="7">
    <location>
        <begin position="1"/>
        <end position="10"/>
    </location>
</feature>
<feature type="compositionally biased region" description="Basic and acidic residues" evidence="7">
    <location>
        <begin position="70"/>
        <end position="106"/>
    </location>
</feature>
<evidence type="ECO:0000313" key="9">
    <source>
        <dbReference type="Proteomes" id="UP000694871"/>
    </source>
</evidence>
<dbReference type="Proteomes" id="UP000694871">
    <property type="component" value="Unplaced"/>
</dbReference>
<evidence type="ECO:0000256" key="6">
    <source>
        <dbReference type="PROSITE-ProRule" id="PRU00035"/>
    </source>
</evidence>
<evidence type="ECO:0000256" key="1">
    <source>
        <dbReference type="ARBA" id="ARBA00004123"/>
    </source>
</evidence>
<dbReference type="PRINTS" id="PR00503">
    <property type="entry name" value="BROMODOMAIN"/>
</dbReference>
<accession>A0ABM1KLZ7</accession>
<protein>
    <submittedName>
        <fullName evidence="10">Bromodomain-containing protein 7</fullName>
    </submittedName>
</protein>
<dbReference type="InterPro" id="IPR021900">
    <property type="entry name" value="DUF3512"/>
</dbReference>
<dbReference type="Gene3D" id="1.20.920.10">
    <property type="entry name" value="Bromodomain-like"/>
    <property type="match status" value="1"/>
</dbReference>
<evidence type="ECO:0000256" key="4">
    <source>
        <dbReference type="ARBA" id="ARBA00023163"/>
    </source>
</evidence>
<keyword evidence="9" id="KW-1185">Reference proteome</keyword>
<name>A0ABM1KLZ7_GEKJA</name>
<dbReference type="GeneID" id="107117181"/>
<feature type="compositionally biased region" description="Basic and acidic residues" evidence="7">
    <location>
        <begin position="11"/>
        <end position="21"/>
    </location>
</feature>
<evidence type="ECO:0000256" key="5">
    <source>
        <dbReference type="ARBA" id="ARBA00023242"/>
    </source>
</evidence>
<dbReference type="PANTHER" id="PTHR22881">
    <property type="entry name" value="BROMODOMAIN CONTAINING PROTEIN"/>
    <property type="match status" value="1"/>
</dbReference>
<dbReference type="PROSITE" id="PS50014">
    <property type="entry name" value="BROMODOMAIN_2"/>
    <property type="match status" value="1"/>
</dbReference>
<proteinExistence type="predicted"/>
<dbReference type="InterPro" id="IPR001487">
    <property type="entry name" value="Bromodomain"/>
</dbReference>
<feature type="region of interest" description="Disordered" evidence="7">
    <location>
        <begin position="1"/>
        <end position="21"/>
    </location>
</feature>
<keyword evidence="5" id="KW-0539">Nucleus</keyword>
<dbReference type="SUPFAM" id="SSF47370">
    <property type="entry name" value="Bromodomain"/>
    <property type="match status" value="1"/>
</dbReference>
<dbReference type="InterPro" id="IPR051831">
    <property type="entry name" value="Bromodomain_contain_prot"/>
</dbReference>
<comment type="subcellular location">
    <subcellularLocation>
        <location evidence="1">Nucleus</location>
    </subcellularLocation>
</comment>
<dbReference type="RefSeq" id="XP_015274734.1">
    <property type="nucleotide sequence ID" value="XM_015419248.1"/>
</dbReference>
<dbReference type="InterPro" id="IPR036427">
    <property type="entry name" value="Bromodomain-like_sf"/>
</dbReference>
<feature type="region of interest" description="Disordered" evidence="7">
    <location>
        <begin position="621"/>
        <end position="643"/>
    </location>
</feature>
<evidence type="ECO:0000256" key="7">
    <source>
        <dbReference type="SAM" id="MobiDB-lite"/>
    </source>
</evidence>